<keyword evidence="3 7" id="KW-0812">Transmembrane</keyword>
<evidence type="ECO:0000256" key="5">
    <source>
        <dbReference type="ARBA" id="ARBA00023136"/>
    </source>
</evidence>
<keyword evidence="5 7" id="KW-0472">Membrane</keyword>
<feature type="domain" description="Major facilitator superfamily (MFS) profile" evidence="8">
    <location>
        <begin position="59"/>
        <end position="470"/>
    </location>
</feature>
<protein>
    <recommendedName>
        <fullName evidence="8">Major facilitator superfamily (MFS) profile domain-containing protein</fullName>
    </recommendedName>
</protein>
<comment type="subcellular location">
    <subcellularLocation>
        <location evidence="1">Membrane</location>
        <topology evidence="1">Multi-pass membrane protein</topology>
    </subcellularLocation>
</comment>
<dbReference type="PANTHER" id="PTHR43791:SF40">
    <property type="entry name" value="THIAMINE PATHWAY TRANSPORTER THI73"/>
    <property type="match status" value="1"/>
</dbReference>
<dbReference type="InterPro" id="IPR020846">
    <property type="entry name" value="MFS_dom"/>
</dbReference>
<accession>A0A9W9TPH1</accession>
<dbReference type="FunFam" id="1.20.1250.20:FF:000064">
    <property type="entry name" value="MFS allantoate transporter"/>
    <property type="match status" value="1"/>
</dbReference>
<feature type="transmembrane region" description="Helical" evidence="7">
    <location>
        <begin position="153"/>
        <end position="175"/>
    </location>
</feature>
<evidence type="ECO:0000313" key="10">
    <source>
        <dbReference type="Proteomes" id="UP001150941"/>
    </source>
</evidence>
<dbReference type="Pfam" id="PF07690">
    <property type="entry name" value="MFS_1"/>
    <property type="match status" value="1"/>
</dbReference>
<comment type="similarity">
    <text evidence="6">Belongs to the major facilitator superfamily. Allantoate permease family.</text>
</comment>
<dbReference type="GeneID" id="83201825"/>
<organism evidence="9 10">
    <name type="scientific">Penicillium chermesinum</name>
    <dbReference type="NCBI Taxonomy" id="63820"/>
    <lineage>
        <taxon>Eukaryota</taxon>
        <taxon>Fungi</taxon>
        <taxon>Dikarya</taxon>
        <taxon>Ascomycota</taxon>
        <taxon>Pezizomycotina</taxon>
        <taxon>Eurotiomycetes</taxon>
        <taxon>Eurotiomycetidae</taxon>
        <taxon>Eurotiales</taxon>
        <taxon>Aspergillaceae</taxon>
        <taxon>Penicillium</taxon>
    </lineage>
</organism>
<feature type="transmembrane region" description="Helical" evidence="7">
    <location>
        <begin position="350"/>
        <end position="370"/>
    </location>
</feature>
<feature type="transmembrane region" description="Helical" evidence="7">
    <location>
        <begin position="219"/>
        <end position="239"/>
    </location>
</feature>
<dbReference type="GO" id="GO:0022857">
    <property type="term" value="F:transmembrane transporter activity"/>
    <property type="evidence" value="ECO:0007669"/>
    <property type="project" value="InterPro"/>
</dbReference>
<dbReference type="AlphaFoldDB" id="A0A9W9TPH1"/>
<feature type="transmembrane region" description="Helical" evidence="7">
    <location>
        <begin position="287"/>
        <end position="311"/>
    </location>
</feature>
<evidence type="ECO:0000256" key="4">
    <source>
        <dbReference type="ARBA" id="ARBA00022989"/>
    </source>
</evidence>
<reference evidence="9" key="2">
    <citation type="journal article" date="2023" name="IMA Fungus">
        <title>Comparative genomic study of the Penicillium genus elucidates a diverse pangenome and 15 lateral gene transfer events.</title>
        <authorList>
            <person name="Petersen C."/>
            <person name="Sorensen T."/>
            <person name="Nielsen M.R."/>
            <person name="Sondergaard T.E."/>
            <person name="Sorensen J.L."/>
            <person name="Fitzpatrick D.A."/>
            <person name="Frisvad J.C."/>
            <person name="Nielsen K.L."/>
        </authorList>
    </citation>
    <scope>NUCLEOTIDE SEQUENCE</scope>
    <source>
        <strain evidence="9">IBT 19713</strain>
    </source>
</reference>
<keyword evidence="10" id="KW-1185">Reference proteome</keyword>
<dbReference type="OrthoDB" id="6730379at2759"/>
<dbReference type="GO" id="GO:0016020">
    <property type="term" value="C:membrane"/>
    <property type="evidence" value="ECO:0007669"/>
    <property type="project" value="UniProtKB-SubCell"/>
</dbReference>
<evidence type="ECO:0000256" key="2">
    <source>
        <dbReference type="ARBA" id="ARBA00022448"/>
    </source>
</evidence>
<comment type="caution">
    <text evidence="9">The sequence shown here is derived from an EMBL/GenBank/DDBJ whole genome shotgun (WGS) entry which is preliminary data.</text>
</comment>
<name>A0A9W9TPH1_9EURO</name>
<evidence type="ECO:0000259" key="8">
    <source>
        <dbReference type="PROSITE" id="PS50850"/>
    </source>
</evidence>
<dbReference type="PANTHER" id="PTHR43791">
    <property type="entry name" value="PERMEASE-RELATED"/>
    <property type="match status" value="1"/>
</dbReference>
<feature type="transmembrane region" description="Helical" evidence="7">
    <location>
        <begin position="187"/>
        <end position="207"/>
    </location>
</feature>
<keyword evidence="2" id="KW-0813">Transport</keyword>
<feature type="transmembrane region" description="Helical" evidence="7">
    <location>
        <begin position="410"/>
        <end position="431"/>
    </location>
</feature>
<dbReference type="InterPro" id="IPR011701">
    <property type="entry name" value="MFS"/>
</dbReference>
<reference evidence="9" key="1">
    <citation type="submission" date="2022-11" db="EMBL/GenBank/DDBJ databases">
        <authorList>
            <person name="Petersen C."/>
        </authorList>
    </citation>
    <scope>NUCLEOTIDE SEQUENCE</scope>
    <source>
        <strain evidence="9">IBT 19713</strain>
    </source>
</reference>
<dbReference type="EMBL" id="JAPQKS010000004">
    <property type="protein sequence ID" value="KAJ5232269.1"/>
    <property type="molecule type" value="Genomic_DNA"/>
</dbReference>
<evidence type="ECO:0000256" key="1">
    <source>
        <dbReference type="ARBA" id="ARBA00004141"/>
    </source>
</evidence>
<feature type="transmembrane region" description="Helical" evidence="7">
    <location>
        <begin position="376"/>
        <end position="398"/>
    </location>
</feature>
<proteinExistence type="inferred from homology"/>
<dbReference type="Gene3D" id="1.20.1250.20">
    <property type="entry name" value="MFS general substrate transporter like domains"/>
    <property type="match status" value="2"/>
</dbReference>
<gene>
    <name evidence="9" type="ORF">N7468_005225</name>
</gene>
<evidence type="ECO:0000256" key="3">
    <source>
        <dbReference type="ARBA" id="ARBA00022692"/>
    </source>
</evidence>
<evidence type="ECO:0000256" key="6">
    <source>
        <dbReference type="ARBA" id="ARBA00037968"/>
    </source>
</evidence>
<dbReference type="PROSITE" id="PS50850">
    <property type="entry name" value="MFS"/>
    <property type="match status" value="1"/>
</dbReference>
<evidence type="ECO:0000313" key="9">
    <source>
        <dbReference type="EMBL" id="KAJ5232269.1"/>
    </source>
</evidence>
<dbReference type="CDD" id="cd17327">
    <property type="entry name" value="MFS_FEN2_like"/>
    <property type="match status" value="1"/>
</dbReference>
<evidence type="ECO:0000256" key="7">
    <source>
        <dbReference type="SAM" id="Phobius"/>
    </source>
</evidence>
<dbReference type="InterPro" id="IPR036259">
    <property type="entry name" value="MFS_trans_sf"/>
</dbReference>
<dbReference type="SUPFAM" id="SSF103473">
    <property type="entry name" value="MFS general substrate transporter"/>
    <property type="match status" value="1"/>
</dbReference>
<keyword evidence="4 7" id="KW-1133">Transmembrane helix</keyword>
<feature type="transmembrane region" description="Helical" evidence="7">
    <location>
        <begin position="443"/>
        <end position="464"/>
    </location>
</feature>
<dbReference type="RefSeq" id="XP_058330262.1">
    <property type="nucleotide sequence ID" value="XM_058474522.1"/>
</dbReference>
<feature type="transmembrane region" description="Helical" evidence="7">
    <location>
        <begin position="323"/>
        <end position="343"/>
    </location>
</feature>
<sequence length="501" mass="55726">MGSPDERGPSVATESVGDIKYALVEGKADAALAFLHSEGTAAVVDINEKALVRKIDWMIVPLMWAAYNLQYLDKVLINYASVMGLLQDTNMRTNQYSNLTLAFYATYLAFELPTGYLMQRLPTAKYLGVNVTLWGLMTTLNCSAQNFGGLMTLRVLLGCFESAIAPALILITSMWYKRDEQPTRMGIWYLGTGTASIMGALVAYGLLFYTDHRFKPWQVMFLIFGLITIATGICIFMFLPDNPMTSRLTHEEKILAIERLRDNKTGIENKNFKFKQFVEVFRDPQTYLIILVVVASNIPNAAVSSFTSLIIENIGFSKKETELLNIPNGAVSIVSILTTTYFAGRYNQRCLCAAASLCGGLLGGCLLAFAPKEQKAAQLAGNYLTQITGSSLPVLYSIAGANTAGHTKKVTMNAVLLMSFCLGNILGPLTFRTKDEPNYIPAKIALVATISVAIVFVGLLRVYYMWENRRRDRRAEGGEHQENSEFLDMTDRENREFRYKL</sequence>
<dbReference type="Proteomes" id="UP001150941">
    <property type="component" value="Unassembled WGS sequence"/>
</dbReference>